<evidence type="ECO:0000313" key="2">
    <source>
        <dbReference type="EMBL" id="KOF85944.1"/>
    </source>
</evidence>
<dbReference type="Gene3D" id="3.30.420.10">
    <property type="entry name" value="Ribonuclease H-like superfamily/Ribonuclease H"/>
    <property type="match status" value="1"/>
</dbReference>
<dbReference type="STRING" id="37653.A0A0L8HA30"/>
<sequence>MANISCSTPNALKVDLKTLQLSITAHWTAMQQATPMKVLPKKVCCPIISTAGTSEKWAYFEQRWSDYKQATRLMGNGVIFQLLDYCDETLRKDLTWMFSMLASMMSVHDALVHGLEDKEIRHDILGDSKQDLTLEEALSLDANHFRYCGHHYFVAVDRYSNWPIMEKASNGAAGLIATLCCIFMTYDISDELTSDGGPEFTSRQMVTFLHNWGVHYRITSVAFPHGNCRHRAMCLFDHPIQDFILTYPGKYQPHSTWCETMTSQEEALRNHHMHAAKWLSEHTCLLPPVTVRDCVSIQNQVGPNPTKWDKIGVIIEYLLVVSCTPLLMAPGPSVSLTPTPTMRLPSQPSLTAPHAATPRTPQAYPMCPLPNTKTTTTGNPSTSPNPRVMPISPTFTTSGHATNGCTPRDFQALQLHNAPGLREQSVPDVADPPSCNHPVRRYTRLAKTDIKA</sequence>
<accession>A0A0L8HA30</accession>
<dbReference type="InterPro" id="IPR050951">
    <property type="entry name" value="Retrovirus_Pol_polyprotein"/>
</dbReference>
<dbReference type="AlphaFoldDB" id="A0A0L8HA30"/>
<evidence type="ECO:0000259" key="1">
    <source>
        <dbReference type="Pfam" id="PF00665"/>
    </source>
</evidence>
<dbReference type="EMBL" id="KQ418776">
    <property type="protein sequence ID" value="KOF85944.1"/>
    <property type="molecule type" value="Genomic_DNA"/>
</dbReference>
<protein>
    <recommendedName>
        <fullName evidence="1">Integrase catalytic domain-containing protein</fullName>
    </recommendedName>
</protein>
<dbReference type="Pfam" id="PF00665">
    <property type="entry name" value="rve"/>
    <property type="match status" value="1"/>
</dbReference>
<organism evidence="2">
    <name type="scientific">Octopus bimaculoides</name>
    <name type="common">California two-spotted octopus</name>
    <dbReference type="NCBI Taxonomy" id="37653"/>
    <lineage>
        <taxon>Eukaryota</taxon>
        <taxon>Metazoa</taxon>
        <taxon>Spiralia</taxon>
        <taxon>Lophotrochozoa</taxon>
        <taxon>Mollusca</taxon>
        <taxon>Cephalopoda</taxon>
        <taxon>Coleoidea</taxon>
        <taxon>Octopodiformes</taxon>
        <taxon>Octopoda</taxon>
        <taxon>Incirrata</taxon>
        <taxon>Octopodidae</taxon>
        <taxon>Octopus</taxon>
    </lineage>
</organism>
<dbReference type="GO" id="GO:0003676">
    <property type="term" value="F:nucleic acid binding"/>
    <property type="evidence" value="ECO:0007669"/>
    <property type="project" value="InterPro"/>
</dbReference>
<dbReference type="InterPro" id="IPR012337">
    <property type="entry name" value="RNaseH-like_sf"/>
</dbReference>
<dbReference type="PANTHER" id="PTHR37984">
    <property type="entry name" value="PROTEIN CBG26694"/>
    <property type="match status" value="1"/>
</dbReference>
<dbReference type="SUPFAM" id="SSF53098">
    <property type="entry name" value="Ribonuclease H-like"/>
    <property type="match status" value="1"/>
</dbReference>
<reference evidence="2" key="1">
    <citation type="submission" date="2015-07" db="EMBL/GenBank/DDBJ databases">
        <title>MeaNS - Measles Nucleotide Surveillance Program.</title>
        <authorList>
            <person name="Tran T."/>
            <person name="Druce J."/>
        </authorList>
    </citation>
    <scope>NUCLEOTIDE SEQUENCE</scope>
    <source>
        <strain evidence="2">UCB-OBI-ISO-001</strain>
        <tissue evidence="2">Gonad</tissue>
    </source>
</reference>
<gene>
    <name evidence="2" type="ORF">OCBIM_22019496mg</name>
</gene>
<dbReference type="PANTHER" id="PTHR37984:SF7">
    <property type="entry name" value="INTEGRASE CATALYTIC DOMAIN-CONTAINING PROTEIN"/>
    <property type="match status" value="1"/>
</dbReference>
<proteinExistence type="predicted"/>
<dbReference type="InterPro" id="IPR036397">
    <property type="entry name" value="RNaseH_sf"/>
</dbReference>
<dbReference type="InterPro" id="IPR001584">
    <property type="entry name" value="Integrase_cat-core"/>
</dbReference>
<name>A0A0L8HA30_OCTBM</name>
<feature type="domain" description="Integrase catalytic" evidence="1">
    <location>
        <begin position="140"/>
        <end position="220"/>
    </location>
</feature>